<dbReference type="InterPro" id="IPR036365">
    <property type="entry name" value="PGBD-like_sf"/>
</dbReference>
<proteinExistence type="inferred from homology"/>
<dbReference type="InterPro" id="IPR038765">
    <property type="entry name" value="Papain-like_cys_pep_sf"/>
</dbReference>
<comment type="similarity">
    <text evidence="1">Belongs to the peptidase C40 family.</text>
</comment>
<dbReference type="Pfam" id="PF00877">
    <property type="entry name" value="NLPC_P60"/>
    <property type="match status" value="1"/>
</dbReference>
<dbReference type="AlphaFoldDB" id="A0A255GRK6"/>
<evidence type="ECO:0000259" key="5">
    <source>
        <dbReference type="PROSITE" id="PS51935"/>
    </source>
</evidence>
<dbReference type="GO" id="GO:0006508">
    <property type="term" value="P:proteolysis"/>
    <property type="evidence" value="ECO:0007669"/>
    <property type="project" value="UniProtKB-KW"/>
</dbReference>
<keyword evidence="3" id="KW-0378">Hydrolase</keyword>
<dbReference type="Gene3D" id="3.90.1720.10">
    <property type="entry name" value="endopeptidase domain like (from Nostoc punctiforme)"/>
    <property type="match status" value="1"/>
</dbReference>
<dbReference type="InterPro" id="IPR051794">
    <property type="entry name" value="PG_Endopeptidase_C40"/>
</dbReference>
<dbReference type="GO" id="GO:0008234">
    <property type="term" value="F:cysteine-type peptidase activity"/>
    <property type="evidence" value="ECO:0007669"/>
    <property type="project" value="UniProtKB-KW"/>
</dbReference>
<evidence type="ECO:0000256" key="2">
    <source>
        <dbReference type="ARBA" id="ARBA00022670"/>
    </source>
</evidence>
<evidence type="ECO:0000313" key="7">
    <source>
        <dbReference type="Proteomes" id="UP000216311"/>
    </source>
</evidence>
<feature type="domain" description="NlpC/P60" evidence="5">
    <location>
        <begin position="57"/>
        <end position="171"/>
    </location>
</feature>
<evidence type="ECO:0000256" key="4">
    <source>
        <dbReference type="ARBA" id="ARBA00022807"/>
    </source>
</evidence>
<dbReference type="InterPro" id="IPR000064">
    <property type="entry name" value="NLP_P60_dom"/>
</dbReference>
<dbReference type="PANTHER" id="PTHR47359">
    <property type="entry name" value="PEPTIDOGLYCAN DL-ENDOPEPTIDASE CWLO"/>
    <property type="match status" value="1"/>
</dbReference>
<evidence type="ECO:0000256" key="3">
    <source>
        <dbReference type="ARBA" id="ARBA00022801"/>
    </source>
</evidence>
<keyword evidence="7" id="KW-1185">Reference proteome</keyword>
<accession>A0A255GRK6</accession>
<evidence type="ECO:0000313" key="6">
    <source>
        <dbReference type="EMBL" id="OYO18457.1"/>
    </source>
</evidence>
<dbReference type="PANTHER" id="PTHR47359:SF3">
    <property type="entry name" value="NLP_P60 DOMAIN-CONTAINING PROTEIN-RELATED"/>
    <property type="match status" value="1"/>
</dbReference>
<comment type="caution">
    <text evidence="6">The sequence shown here is derived from an EMBL/GenBank/DDBJ whole genome shotgun (WGS) entry which is preliminary data.</text>
</comment>
<organism evidence="6 7">
    <name type="scientific">Enemella dayhoffiae</name>
    <dbReference type="NCBI Taxonomy" id="2016507"/>
    <lineage>
        <taxon>Bacteria</taxon>
        <taxon>Bacillati</taxon>
        <taxon>Actinomycetota</taxon>
        <taxon>Actinomycetes</taxon>
        <taxon>Propionibacteriales</taxon>
        <taxon>Propionibacteriaceae</taxon>
        <taxon>Enemella</taxon>
    </lineage>
</organism>
<sequence length="171" mass="17203">MTRSAVKRYQRANDIPTTGVTASMTWGSLQAKSGGKKTVSANRPAAAAPRAAVSSTGTGKAAAVNFALAQVGKPYGYGATGPSSYDCSGLTQASLRAAGVSIPRTSQAQAGGGQRISLSQAQPGDVVVYYSGASHVGLYIGDGKIVHSSRPGKPVSVVSATSMPVSGVVRF</sequence>
<dbReference type="EMBL" id="NMVQ01000044">
    <property type="protein sequence ID" value="OYO18457.1"/>
    <property type="molecule type" value="Genomic_DNA"/>
</dbReference>
<gene>
    <name evidence="6" type="ORF">CGZ93_15665</name>
</gene>
<keyword evidence="4" id="KW-0788">Thiol protease</keyword>
<reference evidence="6 7" key="1">
    <citation type="submission" date="2017-07" db="EMBL/GenBank/DDBJ databases">
        <title>Draft whole genome sequences of clinical Proprionibacteriaceae strains.</title>
        <authorList>
            <person name="Bernier A.-M."/>
            <person name="Bernard K."/>
            <person name="Domingo M.-C."/>
        </authorList>
    </citation>
    <scope>NUCLEOTIDE SEQUENCE [LARGE SCALE GENOMIC DNA]</scope>
    <source>
        <strain evidence="6 7">NML 130396</strain>
    </source>
</reference>
<dbReference type="SUPFAM" id="SSF54001">
    <property type="entry name" value="Cysteine proteinases"/>
    <property type="match status" value="1"/>
</dbReference>
<protein>
    <recommendedName>
        <fullName evidence="5">NlpC/P60 domain-containing protein</fullName>
    </recommendedName>
</protein>
<name>A0A255GRK6_9ACTN</name>
<evidence type="ECO:0000256" key="1">
    <source>
        <dbReference type="ARBA" id="ARBA00007074"/>
    </source>
</evidence>
<keyword evidence="2" id="KW-0645">Protease</keyword>
<dbReference type="PROSITE" id="PS51935">
    <property type="entry name" value="NLPC_P60"/>
    <property type="match status" value="1"/>
</dbReference>
<dbReference type="Proteomes" id="UP000216311">
    <property type="component" value="Unassembled WGS sequence"/>
</dbReference>
<dbReference type="SUPFAM" id="SSF47090">
    <property type="entry name" value="PGBD-like"/>
    <property type="match status" value="1"/>
</dbReference>